<protein>
    <recommendedName>
        <fullName evidence="6">LPS-assembly lipoprotein LptE</fullName>
    </recommendedName>
</protein>
<evidence type="ECO:0000256" key="5">
    <source>
        <dbReference type="ARBA" id="ARBA00023288"/>
    </source>
</evidence>
<comment type="similarity">
    <text evidence="6">Belongs to the LptE lipoprotein family.</text>
</comment>
<dbReference type="InterPro" id="IPR007485">
    <property type="entry name" value="LPS_assembly_LptE"/>
</dbReference>
<dbReference type="PANTHER" id="PTHR38098">
    <property type="entry name" value="LPS-ASSEMBLY LIPOPROTEIN LPTE"/>
    <property type="match status" value="1"/>
</dbReference>
<dbReference type="Gene3D" id="3.30.160.150">
    <property type="entry name" value="Lipoprotein like domain"/>
    <property type="match status" value="1"/>
</dbReference>
<evidence type="ECO:0000256" key="2">
    <source>
        <dbReference type="ARBA" id="ARBA00023136"/>
    </source>
</evidence>
<evidence type="ECO:0000256" key="4">
    <source>
        <dbReference type="ARBA" id="ARBA00023237"/>
    </source>
</evidence>
<comment type="subunit">
    <text evidence="6">Component of the lipopolysaccharide transport and assembly complex. Interacts with LptD.</text>
</comment>
<accession>A0ABY9MQJ4</accession>
<keyword evidence="1 6" id="KW-0732">Signal</keyword>
<keyword evidence="2 6" id="KW-0472">Membrane</keyword>
<evidence type="ECO:0000256" key="6">
    <source>
        <dbReference type="HAMAP-Rule" id="MF_01186"/>
    </source>
</evidence>
<keyword evidence="8" id="KW-1185">Reference proteome</keyword>
<keyword evidence="5 6" id="KW-0449">Lipoprotein</keyword>
<keyword evidence="3 6" id="KW-0564">Palmitate</keyword>
<dbReference type="Proteomes" id="UP001236657">
    <property type="component" value="Chromosome"/>
</dbReference>
<proteinExistence type="inferred from homology"/>
<dbReference type="PROSITE" id="PS51257">
    <property type="entry name" value="PROKAR_LIPOPROTEIN"/>
    <property type="match status" value="1"/>
</dbReference>
<gene>
    <name evidence="6 7" type="primary">lptE</name>
    <name evidence="7" type="ORF">RCF98_00215</name>
</gene>
<comment type="function">
    <text evidence="6">Together with LptD, is involved in the assembly of lipopolysaccharide (LPS) at the surface of the outer membrane. Required for the proper assembly of LptD. Binds LPS and may serve as the LPS recognition site at the outer membrane.</text>
</comment>
<dbReference type="RefSeq" id="WP_028489861.1">
    <property type="nucleotide sequence ID" value="NZ_CP133218.1"/>
</dbReference>
<sequence>MKIPLILLSFVLLLVGCGGEPFHLRGSKQLNTLMSQGIYLQGIDPRSDFALALREGLEDAGVSVKQDEKAAATILNIISVKENRSVSGYSSERQVREFAHSVSVDFEVKTQAESESLKRSVNAERSQVYDGEYVLGTAEEEIVIKEELRREAVRLLLLRLQAIK</sequence>
<dbReference type="Pfam" id="PF04390">
    <property type="entry name" value="LptE"/>
    <property type="match status" value="1"/>
</dbReference>
<name>A0ABY9MQJ4_9GAMM</name>
<dbReference type="HAMAP" id="MF_01186">
    <property type="entry name" value="LPS_assembly_LptE"/>
    <property type="match status" value="1"/>
</dbReference>
<evidence type="ECO:0000256" key="1">
    <source>
        <dbReference type="ARBA" id="ARBA00022729"/>
    </source>
</evidence>
<evidence type="ECO:0000256" key="3">
    <source>
        <dbReference type="ARBA" id="ARBA00023139"/>
    </source>
</evidence>
<reference evidence="7 8" key="1">
    <citation type="submission" date="2023-08" db="EMBL/GenBank/DDBJ databases">
        <title>New molecular markers tilS and rpoB for phylogenetic and monitoring studies of the genus Thiothrix biodiversity.</title>
        <authorList>
            <person name="Ravin N.V."/>
            <person name="Smolyakov D."/>
            <person name="Markov N.D."/>
            <person name="Beletsky A.V."/>
            <person name="Mardanov A.V."/>
            <person name="Rudenko T.S."/>
            <person name="Grabovich M.Y."/>
        </authorList>
    </citation>
    <scope>NUCLEOTIDE SEQUENCE [LARGE SCALE GENOMIC DNA]</scope>
    <source>
        <strain evidence="7 8">MK1</strain>
    </source>
</reference>
<keyword evidence="4 6" id="KW-0998">Cell outer membrane</keyword>
<evidence type="ECO:0000313" key="7">
    <source>
        <dbReference type="EMBL" id="WML90793.1"/>
    </source>
</evidence>
<dbReference type="PANTHER" id="PTHR38098:SF1">
    <property type="entry name" value="LPS-ASSEMBLY LIPOPROTEIN LPTE"/>
    <property type="match status" value="1"/>
</dbReference>
<dbReference type="EMBL" id="CP133218">
    <property type="protein sequence ID" value="WML90793.1"/>
    <property type="molecule type" value="Genomic_DNA"/>
</dbReference>
<organism evidence="7 8">
    <name type="scientific">Thiothrix lacustris</name>
    <dbReference type="NCBI Taxonomy" id="525917"/>
    <lineage>
        <taxon>Bacteria</taxon>
        <taxon>Pseudomonadati</taxon>
        <taxon>Pseudomonadota</taxon>
        <taxon>Gammaproteobacteria</taxon>
        <taxon>Thiotrichales</taxon>
        <taxon>Thiotrichaceae</taxon>
        <taxon>Thiothrix</taxon>
    </lineage>
</organism>
<evidence type="ECO:0000313" key="8">
    <source>
        <dbReference type="Proteomes" id="UP001236657"/>
    </source>
</evidence>
<comment type="subcellular location">
    <subcellularLocation>
        <location evidence="6">Cell outer membrane</location>
        <topology evidence="6">Lipid-anchor</topology>
    </subcellularLocation>
</comment>